<accession>A0A2K1JQB0</accession>
<evidence type="ECO:0000256" key="5">
    <source>
        <dbReference type="ARBA" id="ARBA00022963"/>
    </source>
</evidence>
<dbReference type="PRINTS" id="PR00390">
    <property type="entry name" value="PHPHLIPASEC"/>
</dbReference>
<dbReference type="PaxDb" id="3218-PP1S450_4V6.1"/>
<feature type="region of interest" description="Disordered" evidence="9">
    <location>
        <begin position="381"/>
        <end position="436"/>
    </location>
</feature>
<dbReference type="Proteomes" id="UP000006727">
    <property type="component" value="Chromosome 12"/>
</dbReference>
<dbReference type="AlphaFoldDB" id="A0A2K1JQB0"/>
<evidence type="ECO:0000256" key="6">
    <source>
        <dbReference type="ARBA" id="ARBA00023098"/>
    </source>
</evidence>
<reference evidence="13" key="3">
    <citation type="submission" date="2020-12" db="UniProtKB">
        <authorList>
            <consortium name="EnsemblPlants"/>
        </authorList>
    </citation>
    <scope>IDENTIFICATION</scope>
</reference>
<dbReference type="RefSeq" id="XP_024391272.1">
    <property type="nucleotide sequence ID" value="XM_024535504.2"/>
</dbReference>
<dbReference type="Pfam" id="PF00387">
    <property type="entry name" value="PI-PLC-Y"/>
    <property type="match status" value="1"/>
</dbReference>
<dbReference type="Gramene" id="Pp3c12_10860V3.3">
    <property type="protein sequence ID" value="Pp3c12_10860V3.3"/>
    <property type="gene ID" value="Pp3c12_10860"/>
</dbReference>
<dbReference type="PROSITE" id="PS50004">
    <property type="entry name" value="C2"/>
    <property type="match status" value="1"/>
</dbReference>
<evidence type="ECO:0000256" key="9">
    <source>
        <dbReference type="SAM" id="MobiDB-lite"/>
    </source>
</evidence>
<dbReference type="EnsemblPlants" id="Pp3c12_10860V3.3">
    <property type="protein sequence ID" value="Pp3c12_10860V3.3"/>
    <property type="gene ID" value="Pp3c12_10860"/>
</dbReference>
<organism evidence="12">
    <name type="scientific">Physcomitrium patens</name>
    <name type="common">Spreading-leaved earth moss</name>
    <name type="synonym">Physcomitrella patens</name>
    <dbReference type="NCBI Taxonomy" id="3218"/>
    <lineage>
        <taxon>Eukaryota</taxon>
        <taxon>Viridiplantae</taxon>
        <taxon>Streptophyta</taxon>
        <taxon>Embryophyta</taxon>
        <taxon>Bryophyta</taxon>
        <taxon>Bryophytina</taxon>
        <taxon>Bryopsida</taxon>
        <taxon>Funariidae</taxon>
        <taxon>Funariales</taxon>
        <taxon>Funariaceae</taxon>
        <taxon>Physcomitrium</taxon>
    </lineage>
</organism>
<evidence type="ECO:0000256" key="8">
    <source>
        <dbReference type="RuleBase" id="RU361133"/>
    </source>
</evidence>
<dbReference type="SMART" id="SM00149">
    <property type="entry name" value="PLCYc"/>
    <property type="match status" value="1"/>
</dbReference>
<dbReference type="SMART" id="SM00239">
    <property type="entry name" value="C2"/>
    <property type="match status" value="1"/>
</dbReference>
<dbReference type="PROSITE" id="PS50007">
    <property type="entry name" value="PIPLC_X_DOMAIN"/>
    <property type="match status" value="1"/>
</dbReference>
<gene>
    <name evidence="13" type="primary">LOC112289850</name>
    <name evidence="12" type="ORF">PHYPA_016104</name>
</gene>
<reference evidence="12 14" key="2">
    <citation type="journal article" date="2018" name="Plant J.">
        <title>The Physcomitrella patens chromosome-scale assembly reveals moss genome structure and evolution.</title>
        <authorList>
            <person name="Lang D."/>
            <person name="Ullrich K.K."/>
            <person name="Murat F."/>
            <person name="Fuchs J."/>
            <person name="Jenkins J."/>
            <person name="Haas F.B."/>
            <person name="Piednoel M."/>
            <person name="Gundlach H."/>
            <person name="Van Bel M."/>
            <person name="Meyberg R."/>
            <person name="Vives C."/>
            <person name="Morata J."/>
            <person name="Symeonidi A."/>
            <person name="Hiss M."/>
            <person name="Muchero W."/>
            <person name="Kamisugi Y."/>
            <person name="Saleh O."/>
            <person name="Blanc G."/>
            <person name="Decker E.L."/>
            <person name="van Gessel N."/>
            <person name="Grimwood J."/>
            <person name="Hayes R.D."/>
            <person name="Graham S.W."/>
            <person name="Gunter L.E."/>
            <person name="McDaniel S.F."/>
            <person name="Hoernstein S.N.W."/>
            <person name="Larsson A."/>
            <person name="Li F.W."/>
            <person name="Perroud P.F."/>
            <person name="Phillips J."/>
            <person name="Ranjan P."/>
            <person name="Rokshar D.S."/>
            <person name="Rothfels C.J."/>
            <person name="Schneider L."/>
            <person name="Shu S."/>
            <person name="Stevenson D.W."/>
            <person name="Thummler F."/>
            <person name="Tillich M."/>
            <person name="Villarreal Aguilar J.C."/>
            <person name="Widiez T."/>
            <person name="Wong G.K."/>
            <person name="Wymore A."/>
            <person name="Zhang Y."/>
            <person name="Zimmer A.D."/>
            <person name="Quatrano R.S."/>
            <person name="Mayer K.F.X."/>
            <person name="Goodstein D."/>
            <person name="Casacuberta J.M."/>
            <person name="Vandepoele K."/>
            <person name="Reski R."/>
            <person name="Cuming A.C."/>
            <person name="Tuskan G.A."/>
            <person name="Maumus F."/>
            <person name="Salse J."/>
            <person name="Schmutz J."/>
            <person name="Rensing S.A."/>
        </authorList>
    </citation>
    <scope>NUCLEOTIDE SEQUENCE [LARGE SCALE GENOMIC DNA]</scope>
    <source>
        <strain evidence="13 14">cv. Gransden 2004</strain>
    </source>
</reference>
<keyword evidence="14" id="KW-1185">Reference proteome</keyword>
<proteinExistence type="predicted"/>
<evidence type="ECO:0000256" key="7">
    <source>
        <dbReference type="ARBA" id="ARBA00023224"/>
    </source>
</evidence>
<name>A0A2K1JQB0_PHYPA</name>
<dbReference type="PANTHER" id="PTHR10336">
    <property type="entry name" value="PHOSPHOINOSITIDE-SPECIFIC PHOSPHOLIPASE C FAMILY PROTEIN"/>
    <property type="match status" value="1"/>
</dbReference>
<dbReference type="Pfam" id="PF00388">
    <property type="entry name" value="PI-PLC-X"/>
    <property type="match status" value="1"/>
</dbReference>
<dbReference type="PANTHER" id="PTHR10336:SF36">
    <property type="entry name" value="1-PHOSPHATIDYLINOSITOL 4,5-BISPHOSPHATE PHOSPHODIESTERASE BETA-4"/>
    <property type="match status" value="1"/>
</dbReference>
<dbReference type="Gramene" id="Pp3c12_10860V3.1">
    <property type="protein sequence ID" value="Pp3c12_10860V3.1"/>
    <property type="gene ID" value="Pp3c12_10860"/>
</dbReference>
<dbReference type="STRING" id="3218.A0A2K1JQB0"/>
<dbReference type="InterPro" id="IPR001192">
    <property type="entry name" value="PI-PLC_fam"/>
</dbReference>
<dbReference type="Gene3D" id="3.20.20.190">
    <property type="entry name" value="Phosphatidylinositol (PI) phosphodiesterase"/>
    <property type="match status" value="1"/>
</dbReference>
<dbReference type="OrthoDB" id="269822at2759"/>
<dbReference type="Gene3D" id="2.60.40.150">
    <property type="entry name" value="C2 domain"/>
    <property type="match status" value="1"/>
</dbReference>
<keyword evidence="6 8" id="KW-0443">Lipid metabolism</keyword>
<evidence type="ECO:0000313" key="13">
    <source>
        <dbReference type="EnsemblPlants" id="Pp3c12_10860V3.1"/>
    </source>
</evidence>
<protein>
    <recommendedName>
        <fullName evidence="3 8">Phosphoinositide phospholipase C</fullName>
        <ecNumber evidence="3 8">3.1.4.11</ecNumber>
    </recommendedName>
</protein>
<dbReference type="GO" id="GO:0051209">
    <property type="term" value="P:release of sequestered calcium ion into cytosol"/>
    <property type="evidence" value="ECO:0000318"/>
    <property type="project" value="GO_Central"/>
</dbReference>
<feature type="compositionally biased region" description="Acidic residues" evidence="9">
    <location>
        <begin position="387"/>
        <end position="398"/>
    </location>
</feature>
<dbReference type="EC" id="3.1.4.11" evidence="3 8"/>
<dbReference type="GO" id="GO:0048015">
    <property type="term" value="P:phosphatidylinositol-mediated signaling"/>
    <property type="evidence" value="ECO:0000318"/>
    <property type="project" value="GO_Central"/>
</dbReference>
<keyword evidence="7" id="KW-0807">Transducer</keyword>
<dbReference type="EnsemblPlants" id="Pp3c12_10860V3.1">
    <property type="protein sequence ID" value="Pp3c12_10860V3.1"/>
    <property type="gene ID" value="Pp3c12_10860"/>
</dbReference>
<evidence type="ECO:0000313" key="12">
    <source>
        <dbReference type="EMBL" id="PNR43722.1"/>
    </source>
</evidence>
<evidence type="ECO:0000256" key="2">
    <source>
        <dbReference type="ARBA" id="ARBA00004202"/>
    </source>
</evidence>
<dbReference type="InterPro" id="IPR017946">
    <property type="entry name" value="PLC-like_Pdiesterase_TIM-brl"/>
</dbReference>
<reference evidence="12 14" key="1">
    <citation type="journal article" date="2008" name="Science">
        <title>The Physcomitrella genome reveals evolutionary insights into the conquest of land by plants.</title>
        <authorList>
            <person name="Rensing S."/>
            <person name="Lang D."/>
            <person name="Zimmer A."/>
            <person name="Terry A."/>
            <person name="Salamov A."/>
            <person name="Shapiro H."/>
            <person name="Nishiyama T."/>
            <person name="Perroud P.-F."/>
            <person name="Lindquist E."/>
            <person name="Kamisugi Y."/>
            <person name="Tanahashi T."/>
            <person name="Sakakibara K."/>
            <person name="Fujita T."/>
            <person name="Oishi K."/>
            <person name="Shin-I T."/>
            <person name="Kuroki Y."/>
            <person name="Toyoda A."/>
            <person name="Suzuki Y."/>
            <person name="Hashimoto A."/>
            <person name="Yamaguchi K."/>
            <person name="Sugano A."/>
            <person name="Kohara Y."/>
            <person name="Fujiyama A."/>
            <person name="Anterola A."/>
            <person name="Aoki S."/>
            <person name="Ashton N."/>
            <person name="Barbazuk W.B."/>
            <person name="Barker E."/>
            <person name="Bennetzen J."/>
            <person name="Bezanilla M."/>
            <person name="Blankenship R."/>
            <person name="Cho S.H."/>
            <person name="Dutcher S."/>
            <person name="Estelle M."/>
            <person name="Fawcett J.A."/>
            <person name="Gundlach H."/>
            <person name="Hanada K."/>
            <person name="Heyl A."/>
            <person name="Hicks K.A."/>
            <person name="Hugh J."/>
            <person name="Lohr M."/>
            <person name="Mayer K."/>
            <person name="Melkozernov A."/>
            <person name="Murata T."/>
            <person name="Nelson D."/>
            <person name="Pils B."/>
            <person name="Prigge M."/>
            <person name="Reiss B."/>
            <person name="Renner T."/>
            <person name="Rombauts S."/>
            <person name="Rushton P."/>
            <person name="Sanderfoot A."/>
            <person name="Schween G."/>
            <person name="Shiu S.-H."/>
            <person name="Stueber K."/>
            <person name="Theodoulou F.L."/>
            <person name="Tu H."/>
            <person name="Van de Peer Y."/>
            <person name="Verrier P.J."/>
            <person name="Waters E."/>
            <person name="Wood A."/>
            <person name="Yang L."/>
            <person name="Cove D."/>
            <person name="Cuming A."/>
            <person name="Hasebe M."/>
            <person name="Lucas S."/>
            <person name="Mishler D.B."/>
            <person name="Reski R."/>
            <person name="Grigoriev I."/>
            <person name="Quatrano R.S."/>
            <person name="Boore J.L."/>
        </authorList>
    </citation>
    <scope>NUCLEOTIDE SEQUENCE [LARGE SCALE GENOMIC DNA]</scope>
    <source>
        <strain evidence="13 14">cv. Gransden 2004</strain>
    </source>
</reference>
<evidence type="ECO:0000313" key="14">
    <source>
        <dbReference type="Proteomes" id="UP000006727"/>
    </source>
</evidence>
<dbReference type="CDD" id="cd00275">
    <property type="entry name" value="C2_PLC_like"/>
    <property type="match status" value="1"/>
</dbReference>
<dbReference type="Pfam" id="PF00168">
    <property type="entry name" value="C2"/>
    <property type="match status" value="1"/>
</dbReference>
<dbReference type="GO" id="GO:0005886">
    <property type="term" value="C:plasma membrane"/>
    <property type="evidence" value="ECO:0007669"/>
    <property type="project" value="UniProtKB-SubCell"/>
</dbReference>
<dbReference type="PROSITE" id="PS50008">
    <property type="entry name" value="PIPLC_Y_DOMAIN"/>
    <property type="match status" value="1"/>
</dbReference>
<dbReference type="GeneID" id="112289850"/>
<dbReference type="InterPro" id="IPR035892">
    <property type="entry name" value="C2_domain_sf"/>
</dbReference>
<evidence type="ECO:0000256" key="4">
    <source>
        <dbReference type="ARBA" id="ARBA00022801"/>
    </source>
</evidence>
<evidence type="ECO:0000256" key="3">
    <source>
        <dbReference type="ARBA" id="ARBA00012368"/>
    </source>
</evidence>
<dbReference type="SMART" id="SM00148">
    <property type="entry name" value="PLCXc"/>
    <property type="match status" value="1"/>
</dbReference>
<feature type="domain" description="PI-PLC Y-box" evidence="11">
    <location>
        <begin position="472"/>
        <end position="560"/>
    </location>
</feature>
<dbReference type="GO" id="GO:0004435">
    <property type="term" value="F:phosphatidylinositol-4,5-bisphosphate phospholipase C activity"/>
    <property type="evidence" value="ECO:0000318"/>
    <property type="project" value="GO_Central"/>
</dbReference>
<dbReference type="EMBL" id="ABEU02000012">
    <property type="protein sequence ID" value="PNR43722.1"/>
    <property type="molecule type" value="Genomic_DNA"/>
</dbReference>
<comment type="catalytic activity">
    <reaction evidence="1 8">
        <text>a 1,2-diacyl-sn-glycero-3-phospho-(1D-myo-inositol-4,5-bisphosphate) + H2O = 1D-myo-inositol 1,4,5-trisphosphate + a 1,2-diacyl-sn-glycerol + H(+)</text>
        <dbReference type="Rhea" id="RHEA:33179"/>
        <dbReference type="ChEBI" id="CHEBI:15377"/>
        <dbReference type="ChEBI" id="CHEBI:15378"/>
        <dbReference type="ChEBI" id="CHEBI:17815"/>
        <dbReference type="ChEBI" id="CHEBI:58456"/>
        <dbReference type="ChEBI" id="CHEBI:203600"/>
        <dbReference type="EC" id="3.1.4.11"/>
    </reaction>
</comment>
<comment type="subcellular location">
    <subcellularLocation>
        <location evidence="2">Cell membrane</location>
        <topology evidence="2">Peripheral membrane protein</topology>
    </subcellularLocation>
</comment>
<feature type="region of interest" description="Disordered" evidence="9">
    <location>
        <begin position="1"/>
        <end position="29"/>
    </location>
</feature>
<keyword evidence="5 8" id="KW-0442">Lipid degradation</keyword>
<feature type="domain" description="C2" evidence="10">
    <location>
        <begin position="560"/>
        <end position="684"/>
    </location>
</feature>
<sequence>MHSSSSDPAESGAGSLAPRCPPSYGTSPPPRFPSAIVTPLSGTLAANATSASSFALQLSLRSGIERSPWIGSMASPKPAFGCCLSSPSAPHQNGCGLVEEEFEKAIRGRKVKAMNAADLATFLINTQCEKSMTEDRATTLMTDFNRVVMKSDSSRHFRIPGFSGSSRLSRSSRHATPAPEQPPTFDFPTFLRFLWHPDFNGPQAAKSSTPTDDMNRPLSDYYISASHNTYLSGNQLWGRCSTTPIIKALEEGCRVIELDCWNGTGLNIDVLHGGTLTKPVSFQECVTAIKNHAFQYSDYPVIVTIENHLDHEHQKEAAKVLHEILGQRMMFVPPPTERPPKLFRHPEQLKNKIIISDKPPGLPLLTQIVEDREFAEEIIKKEIIGSDSEDGEDGEDENEHSRKCMKKVLTRQDQISRSRTLQPTSSQDTDDSSSEFDPEFDKLLYIHCQKPNEMENDHVKGGPLKIGKVAIMANLSEPQLNAQVKDHPDSLIEFSKRNLGRVYPFGLRIDSSNGDPMYAWEHGVQIAAINWQGCDWPVWISKALFSKNGGCGYVKKPAVLLPESKHDHRSLKDIKPKLELKVKFLLGYVWQKKYASRRRGYFVRVTIHGMHGDKQKKRTRVIKQSPNPSWEDQELEFQIRVPELAVLRVELKRRDRMIRNGWVGQCCVPVTELLQGIRTMRLAARNGDHRRSKLLCYFEKKLL</sequence>
<dbReference type="InterPro" id="IPR000008">
    <property type="entry name" value="C2_dom"/>
</dbReference>
<feature type="compositionally biased region" description="Polar residues" evidence="9">
    <location>
        <begin position="411"/>
        <end position="423"/>
    </location>
</feature>
<evidence type="ECO:0000259" key="10">
    <source>
        <dbReference type="PROSITE" id="PS50004"/>
    </source>
</evidence>
<dbReference type="GO" id="GO:0016042">
    <property type="term" value="P:lipid catabolic process"/>
    <property type="evidence" value="ECO:0007669"/>
    <property type="project" value="UniProtKB-KW"/>
</dbReference>
<keyword evidence="4 8" id="KW-0378">Hydrolase</keyword>
<dbReference type="InterPro" id="IPR001711">
    <property type="entry name" value="PLipase_C_Pinositol-sp_Y"/>
</dbReference>
<evidence type="ECO:0000259" key="11">
    <source>
        <dbReference type="PROSITE" id="PS50008"/>
    </source>
</evidence>
<dbReference type="FunFam" id="2.60.40.150:FF:000328">
    <property type="entry name" value="Phosphoinositide phospholipase C"/>
    <property type="match status" value="1"/>
</dbReference>
<dbReference type="InterPro" id="IPR000909">
    <property type="entry name" value="PLipase_C_PInositol-sp_X_dom"/>
</dbReference>
<dbReference type="SUPFAM" id="SSF51695">
    <property type="entry name" value="PLC-like phosphodiesterases"/>
    <property type="match status" value="1"/>
</dbReference>
<dbReference type="SUPFAM" id="SSF49562">
    <property type="entry name" value="C2 domain (Calcium/lipid-binding domain, CaLB)"/>
    <property type="match status" value="1"/>
</dbReference>
<evidence type="ECO:0000256" key="1">
    <source>
        <dbReference type="ARBA" id="ARBA00001195"/>
    </source>
</evidence>
<feature type="region of interest" description="Disordered" evidence="9">
    <location>
        <begin position="160"/>
        <end position="184"/>
    </location>
</feature>